<evidence type="ECO:0000256" key="1">
    <source>
        <dbReference type="SAM" id="MobiDB-lite"/>
    </source>
</evidence>
<accession>A0A9P1HB27</accession>
<feature type="compositionally biased region" description="Low complexity" evidence="1">
    <location>
        <begin position="190"/>
        <end position="199"/>
    </location>
</feature>
<dbReference type="EMBL" id="CALLCH030000019">
    <property type="protein sequence ID" value="CAI4219255.1"/>
    <property type="molecule type" value="Genomic_DNA"/>
</dbReference>
<feature type="compositionally biased region" description="Polar residues" evidence="1">
    <location>
        <begin position="1"/>
        <end position="10"/>
    </location>
</feature>
<evidence type="ECO:0000313" key="2">
    <source>
        <dbReference type="EMBL" id="CAI4219255.1"/>
    </source>
</evidence>
<keyword evidence="3" id="KW-1185">Reference proteome</keyword>
<organism evidence="2 3">
    <name type="scientific">Parascedosporium putredinis</name>
    <dbReference type="NCBI Taxonomy" id="1442378"/>
    <lineage>
        <taxon>Eukaryota</taxon>
        <taxon>Fungi</taxon>
        <taxon>Dikarya</taxon>
        <taxon>Ascomycota</taxon>
        <taxon>Pezizomycotina</taxon>
        <taxon>Sordariomycetes</taxon>
        <taxon>Hypocreomycetidae</taxon>
        <taxon>Microascales</taxon>
        <taxon>Microascaceae</taxon>
        <taxon>Parascedosporium</taxon>
    </lineage>
</organism>
<name>A0A9P1HB27_9PEZI</name>
<feature type="region of interest" description="Disordered" evidence="1">
    <location>
        <begin position="1"/>
        <end position="45"/>
    </location>
</feature>
<sequence>MLSLQGSFPNNYDHRPTSSYDPQARSNRKRKADPQDNERLSKRLGRLNIGPNLKRLYATVEDDTSANQAAHSLPPYNQPLGAGHGHGLDDQGSRCTGEHMQMDDSKHKVYIYNIDDELSSSESEAEEGRLIFLPDIEKALRANRIPRFLYNVPASLTIAPEHDNVRKAIVEARQRARERQRRNSSGYTDSTPSTPAASSNYGNTDDDVMDLS</sequence>
<dbReference type="InterPro" id="IPR046591">
    <property type="entry name" value="DUF6649"/>
</dbReference>
<gene>
    <name evidence="2" type="ORF">PPNO1_LOCUS8823</name>
</gene>
<dbReference type="Proteomes" id="UP000838763">
    <property type="component" value="Unassembled WGS sequence"/>
</dbReference>
<reference evidence="2" key="1">
    <citation type="submission" date="2022-11" db="EMBL/GenBank/DDBJ databases">
        <authorList>
            <person name="Scott C."/>
            <person name="Bruce N."/>
        </authorList>
    </citation>
    <scope>NUCLEOTIDE SEQUENCE</scope>
</reference>
<dbReference type="AlphaFoldDB" id="A0A9P1HB27"/>
<evidence type="ECO:0000313" key="3">
    <source>
        <dbReference type="Proteomes" id="UP000838763"/>
    </source>
</evidence>
<dbReference type="OrthoDB" id="5345504at2759"/>
<comment type="caution">
    <text evidence="2">The sequence shown here is derived from an EMBL/GenBank/DDBJ whole genome shotgun (WGS) entry which is preliminary data.</text>
</comment>
<feature type="region of interest" description="Disordered" evidence="1">
    <location>
        <begin position="174"/>
        <end position="212"/>
    </location>
</feature>
<protein>
    <submittedName>
        <fullName evidence="2">Uncharacterized protein</fullName>
    </submittedName>
</protein>
<feature type="compositionally biased region" description="Basic and acidic residues" evidence="1">
    <location>
        <begin position="32"/>
        <end position="41"/>
    </location>
</feature>
<feature type="region of interest" description="Disordered" evidence="1">
    <location>
        <begin position="68"/>
        <end position="99"/>
    </location>
</feature>
<proteinExistence type="predicted"/>
<dbReference type="Pfam" id="PF20354">
    <property type="entry name" value="DUF6649"/>
    <property type="match status" value="1"/>
</dbReference>
<feature type="compositionally biased region" description="Basic and acidic residues" evidence="1">
    <location>
        <begin position="86"/>
        <end position="99"/>
    </location>
</feature>